<dbReference type="GO" id="GO:0016491">
    <property type="term" value="F:oxidoreductase activity"/>
    <property type="evidence" value="ECO:0007669"/>
    <property type="project" value="UniProtKB-KW"/>
</dbReference>
<comment type="similarity">
    <text evidence="1 3">Belongs to the short-chain dehydrogenases/reductases (SDR) family.</text>
</comment>
<dbReference type="PANTHER" id="PTHR43976">
    <property type="entry name" value="SHORT CHAIN DEHYDROGENASE"/>
    <property type="match status" value="1"/>
</dbReference>
<evidence type="ECO:0000256" key="1">
    <source>
        <dbReference type="ARBA" id="ARBA00006484"/>
    </source>
</evidence>
<dbReference type="SUPFAM" id="SSF51735">
    <property type="entry name" value="NAD(P)-binding Rossmann-fold domains"/>
    <property type="match status" value="1"/>
</dbReference>
<evidence type="ECO:0000313" key="5">
    <source>
        <dbReference type="Proteomes" id="UP001142393"/>
    </source>
</evidence>
<accession>A0A9W8P1C8</accession>
<dbReference type="EMBL" id="JANVFU010000006">
    <property type="protein sequence ID" value="KAJ3744955.1"/>
    <property type="molecule type" value="Genomic_DNA"/>
</dbReference>
<keyword evidence="2" id="KW-0560">Oxidoreductase</keyword>
<dbReference type="AlphaFoldDB" id="A0A9W8P1C8"/>
<dbReference type="Proteomes" id="UP001142393">
    <property type="component" value="Unassembled WGS sequence"/>
</dbReference>
<dbReference type="PRINTS" id="PR00081">
    <property type="entry name" value="GDHRDH"/>
</dbReference>
<dbReference type="InterPro" id="IPR036291">
    <property type="entry name" value="NAD(P)-bd_dom_sf"/>
</dbReference>
<dbReference type="InterPro" id="IPR002347">
    <property type="entry name" value="SDR_fam"/>
</dbReference>
<evidence type="ECO:0008006" key="6">
    <source>
        <dbReference type="Google" id="ProtNLM"/>
    </source>
</evidence>
<evidence type="ECO:0000256" key="2">
    <source>
        <dbReference type="ARBA" id="ARBA00023002"/>
    </source>
</evidence>
<name>A0A9W8P1C8_9AGAR</name>
<proteinExistence type="inferred from homology"/>
<comment type="caution">
    <text evidence="4">The sequence shown here is derived from an EMBL/GenBank/DDBJ whole genome shotgun (WGS) entry which is preliminary data.</text>
</comment>
<organism evidence="4 5">
    <name type="scientific">Lentinula detonsa</name>
    <dbReference type="NCBI Taxonomy" id="2804962"/>
    <lineage>
        <taxon>Eukaryota</taxon>
        <taxon>Fungi</taxon>
        <taxon>Dikarya</taxon>
        <taxon>Basidiomycota</taxon>
        <taxon>Agaricomycotina</taxon>
        <taxon>Agaricomycetes</taxon>
        <taxon>Agaricomycetidae</taxon>
        <taxon>Agaricales</taxon>
        <taxon>Marasmiineae</taxon>
        <taxon>Omphalotaceae</taxon>
        <taxon>Lentinula</taxon>
    </lineage>
</organism>
<dbReference type="Pfam" id="PF00106">
    <property type="entry name" value="adh_short"/>
    <property type="match status" value="1"/>
</dbReference>
<reference evidence="4 5" key="1">
    <citation type="journal article" date="2023" name="Proc. Natl. Acad. Sci. U.S.A.">
        <title>A global phylogenomic analysis of the shiitake genus Lentinula.</title>
        <authorList>
            <person name="Sierra-Patev S."/>
            <person name="Min B."/>
            <person name="Naranjo-Ortiz M."/>
            <person name="Looney B."/>
            <person name="Konkel Z."/>
            <person name="Slot J.C."/>
            <person name="Sakamoto Y."/>
            <person name="Steenwyk J.L."/>
            <person name="Rokas A."/>
            <person name="Carro J."/>
            <person name="Camarero S."/>
            <person name="Ferreira P."/>
            <person name="Molpeceres G."/>
            <person name="Ruiz-Duenas F.J."/>
            <person name="Serrano A."/>
            <person name="Henrissat B."/>
            <person name="Drula E."/>
            <person name="Hughes K.W."/>
            <person name="Mata J.L."/>
            <person name="Ishikawa N.K."/>
            <person name="Vargas-Isla R."/>
            <person name="Ushijima S."/>
            <person name="Smith C.A."/>
            <person name="Donoghue J."/>
            <person name="Ahrendt S."/>
            <person name="Andreopoulos W."/>
            <person name="He G."/>
            <person name="LaButti K."/>
            <person name="Lipzen A."/>
            <person name="Ng V."/>
            <person name="Riley R."/>
            <person name="Sandor L."/>
            <person name="Barry K."/>
            <person name="Martinez A.T."/>
            <person name="Xiao Y."/>
            <person name="Gibbons J.G."/>
            <person name="Terashima K."/>
            <person name="Grigoriev I.V."/>
            <person name="Hibbett D."/>
        </authorList>
    </citation>
    <scope>NUCLEOTIDE SEQUENCE [LARGE SCALE GENOMIC DNA]</scope>
    <source>
        <strain evidence="4 5">TFB7810</strain>
    </source>
</reference>
<keyword evidence="5" id="KW-1185">Reference proteome</keyword>
<dbReference type="PANTHER" id="PTHR43976:SF16">
    <property type="entry name" value="SHORT-CHAIN DEHYDROGENASE_REDUCTASE FAMILY PROTEIN"/>
    <property type="match status" value="1"/>
</dbReference>
<gene>
    <name evidence="4" type="ORF">DFH05DRAFT_1613462</name>
</gene>
<evidence type="ECO:0000256" key="3">
    <source>
        <dbReference type="RuleBase" id="RU000363"/>
    </source>
</evidence>
<evidence type="ECO:0000313" key="4">
    <source>
        <dbReference type="EMBL" id="KAJ3744955.1"/>
    </source>
</evidence>
<protein>
    <recommendedName>
        <fullName evidence="6">NAD(P)-binding protein</fullName>
    </recommendedName>
</protein>
<sequence length="329" mass="36322">MSENSPQQLVWMITGCSTGFGRRFVPAILRKGDKVIATARKLSTIENLANEVSEQGLDASNLKTLELDLEWNTAKLAGVVNEALKVWGRIDVLVNNGGVGMKSLIEEADAQKFARQFQINMFGHVDVINSVLPSMRARRSGTILVFGSRSSWRPELPVRNLKLDDTCYWVLLTSYSSGNCEGLYASSKAAFTAYAETLATEIALFSIRVLIVQPSSFRTENMLTYPYHDDKRIPEYDFLREKALAGAGSLHGNQPGDPVKAVELVVDVVRGEGKAKGKKFPRYLPLGSNAGQAIKEKTEIMKSVLEEWGDIIGSELDYETIGGTKMEYS</sequence>
<dbReference type="Gene3D" id="3.40.50.720">
    <property type="entry name" value="NAD(P)-binding Rossmann-like Domain"/>
    <property type="match status" value="1"/>
</dbReference>
<dbReference type="PRINTS" id="PR00080">
    <property type="entry name" value="SDRFAMILY"/>
</dbReference>
<dbReference type="InterPro" id="IPR051911">
    <property type="entry name" value="SDR_oxidoreductase"/>
</dbReference>